<evidence type="ECO:0000259" key="2">
    <source>
        <dbReference type="SMART" id="SM00867"/>
    </source>
</evidence>
<dbReference type="EMBL" id="CP060202">
    <property type="protein sequence ID" value="QNH64064.1"/>
    <property type="molecule type" value="Genomic_DNA"/>
</dbReference>
<name>A0A7G7WCH1_9BACT</name>
<feature type="chain" id="PRO_5028942531" evidence="1">
    <location>
        <begin position="16"/>
        <end position="186"/>
    </location>
</feature>
<sequence length="186" mass="20371">MLLLSLLLLAAGARAQSRYMTREGVVTFFSSSPVEDIEARSQQTAAILDLQTRQLAFTIPVKSFQFKRTLMQEHFNENYLESDRYPKATFTGKLTAVDAEALRNGGPQKVTAEGDLTIHGVTRHVQVPGTLELQNGRLVVHATFPVAPADYKIEIPALVRDHIAKIVSVRVAMSCETAGLPAAARP</sequence>
<keyword evidence="4" id="KW-1185">Reference proteome</keyword>
<organism evidence="3 4">
    <name type="scientific">Hymenobacter sediminicola</name>
    <dbReference type="NCBI Taxonomy" id="2761579"/>
    <lineage>
        <taxon>Bacteria</taxon>
        <taxon>Pseudomonadati</taxon>
        <taxon>Bacteroidota</taxon>
        <taxon>Cytophagia</taxon>
        <taxon>Cytophagales</taxon>
        <taxon>Hymenobacteraceae</taxon>
        <taxon>Hymenobacter</taxon>
    </lineage>
</organism>
<evidence type="ECO:0000256" key="1">
    <source>
        <dbReference type="SAM" id="SignalP"/>
    </source>
</evidence>
<dbReference type="SUPFAM" id="SSF101874">
    <property type="entry name" value="YceI-like"/>
    <property type="match status" value="1"/>
</dbReference>
<reference evidence="3 4" key="1">
    <citation type="submission" date="2020-08" db="EMBL/GenBank/DDBJ databases">
        <title>Hymenobacter sp. S2-20-2 genome sequencing.</title>
        <authorList>
            <person name="Jin L."/>
        </authorList>
    </citation>
    <scope>NUCLEOTIDE SEQUENCE [LARGE SCALE GENOMIC DNA]</scope>
    <source>
        <strain evidence="3 4">S2-20-2</strain>
    </source>
</reference>
<gene>
    <name evidence="3" type="ORF">H4317_04200</name>
</gene>
<dbReference type="InterPro" id="IPR007372">
    <property type="entry name" value="Lipid/polyisoprenoid-bd_YceI"/>
</dbReference>
<dbReference type="Proteomes" id="UP000515489">
    <property type="component" value="Chromosome"/>
</dbReference>
<dbReference type="KEGG" id="hsk:H4317_04200"/>
<proteinExistence type="predicted"/>
<dbReference type="AlphaFoldDB" id="A0A7G7WCH1"/>
<dbReference type="Pfam" id="PF04264">
    <property type="entry name" value="YceI"/>
    <property type="match status" value="1"/>
</dbReference>
<dbReference type="Gene3D" id="2.40.128.110">
    <property type="entry name" value="Lipid/polyisoprenoid-binding, YceI-like"/>
    <property type="match status" value="1"/>
</dbReference>
<feature type="domain" description="Lipid/polyisoprenoid-binding YceI-like" evidence="2">
    <location>
        <begin position="18"/>
        <end position="172"/>
    </location>
</feature>
<keyword evidence="1" id="KW-0732">Signal</keyword>
<accession>A0A7G7WCH1</accession>
<feature type="signal peptide" evidence="1">
    <location>
        <begin position="1"/>
        <end position="15"/>
    </location>
</feature>
<evidence type="ECO:0000313" key="3">
    <source>
        <dbReference type="EMBL" id="QNH64064.1"/>
    </source>
</evidence>
<dbReference type="SMART" id="SM00867">
    <property type="entry name" value="YceI"/>
    <property type="match status" value="1"/>
</dbReference>
<protein>
    <submittedName>
        <fullName evidence="3">YceI family protein</fullName>
    </submittedName>
</protein>
<dbReference type="PANTHER" id="PTHR34406:SF1">
    <property type="entry name" value="PROTEIN YCEI"/>
    <property type="match status" value="1"/>
</dbReference>
<dbReference type="PANTHER" id="PTHR34406">
    <property type="entry name" value="PROTEIN YCEI"/>
    <property type="match status" value="1"/>
</dbReference>
<dbReference type="InterPro" id="IPR036761">
    <property type="entry name" value="TTHA0802/YceI-like_sf"/>
</dbReference>
<evidence type="ECO:0000313" key="4">
    <source>
        <dbReference type="Proteomes" id="UP000515489"/>
    </source>
</evidence>